<evidence type="ECO:0000313" key="1">
    <source>
        <dbReference type="EMBL" id="CAG8568538.1"/>
    </source>
</evidence>
<keyword evidence="2" id="KW-1185">Reference proteome</keyword>
<sequence>MRLEKLELCEAKNQFPKTGLPINRLNNRVMNLDSLVVQKWYITLKELTIDDIKTECNKNKKAINEMKDSDLKKFLEESHIVTVIFTSRPFKGNSEDLPDNCLIISKENFNQYFGPLFASRLTFNIINDLNINSAELKRISEMIKGVGDILSKVIHENRSYKSATEVIEKNPTYRSYLEKVRTQLEDCSYAPYSFLDNENDSMILNEYDSYLNDNDIEMDIDL</sequence>
<accession>A0A9N9BK35</accession>
<dbReference type="OrthoDB" id="2315391at2759"/>
<comment type="caution">
    <text evidence="1">The sequence shown here is derived from an EMBL/GenBank/DDBJ whole genome shotgun (WGS) entry which is preliminary data.</text>
</comment>
<dbReference type="AlphaFoldDB" id="A0A9N9BK35"/>
<protein>
    <submittedName>
        <fullName evidence="1">4977_t:CDS:1</fullName>
    </submittedName>
</protein>
<reference evidence="1" key="1">
    <citation type="submission" date="2021-06" db="EMBL/GenBank/DDBJ databases">
        <authorList>
            <person name="Kallberg Y."/>
            <person name="Tangrot J."/>
            <person name="Rosling A."/>
        </authorList>
    </citation>
    <scope>NUCLEOTIDE SEQUENCE</scope>
    <source>
        <strain evidence="1">UK204</strain>
    </source>
</reference>
<evidence type="ECO:0000313" key="2">
    <source>
        <dbReference type="Proteomes" id="UP000789570"/>
    </source>
</evidence>
<proteinExistence type="predicted"/>
<gene>
    <name evidence="1" type="ORF">FCALED_LOCUS6975</name>
</gene>
<organism evidence="1 2">
    <name type="scientific">Funneliformis caledonium</name>
    <dbReference type="NCBI Taxonomy" id="1117310"/>
    <lineage>
        <taxon>Eukaryota</taxon>
        <taxon>Fungi</taxon>
        <taxon>Fungi incertae sedis</taxon>
        <taxon>Mucoromycota</taxon>
        <taxon>Glomeromycotina</taxon>
        <taxon>Glomeromycetes</taxon>
        <taxon>Glomerales</taxon>
        <taxon>Glomeraceae</taxon>
        <taxon>Funneliformis</taxon>
    </lineage>
</organism>
<name>A0A9N9BK35_9GLOM</name>
<dbReference type="EMBL" id="CAJVPQ010001763">
    <property type="protein sequence ID" value="CAG8568538.1"/>
    <property type="molecule type" value="Genomic_DNA"/>
</dbReference>
<dbReference type="Proteomes" id="UP000789570">
    <property type="component" value="Unassembled WGS sequence"/>
</dbReference>